<reference evidence="6" key="1">
    <citation type="submission" date="2022-01" db="EMBL/GenBank/DDBJ databases">
        <authorList>
            <person name="Braso-Vives M."/>
        </authorList>
    </citation>
    <scope>NUCLEOTIDE SEQUENCE</scope>
</reference>
<keyword evidence="4" id="KW-0812">Transmembrane</keyword>
<evidence type="ECO:0000256" key="3">
    <source>
        <dbReference type="SAM" id="MobiDB-lite"/>
    </source>
</evidence>
<dbReference type="InterPro" id="IPR032675">
    <property type="entry name" value="LRR_dom_sf"/>
</dbReference>
<evidence type="ECO:0000256" key="1">
    <source>
        <dbReference type="ARBA" id="ARBA00022614"/>
    </source>
</evidence>
<dbReference type="Proteomes" id="UP000838412">
    <property type="component" value="Chromosome 11"/>
</dbReference>
<keyword evidence="4" id="KW-1133">Transmembrane helix</keyword>
<feature type="region of interest" description="Disordered" evidence="3">
    <location>
        <begin position="687"/>
        <end position="723"/>
    </location>
</feature>
<keyword evidence="2" id="KW-0677">Repeat</keyword>
<dbReference type="PROSITE" id="PS51450">
    <property type="entry name" value="LRR"/>
    <property type="match status" value="1"/>
</dbReference>
<feature type="chain" id="PRO_5035419190" evidence="5">
    <location>
        <begin position="31"/>
        <end position="795"/>
    </location>
</feature>
<dbReference type="EMBL" id="OV696696">
    <property type="protein sequence ID" value="CAH1239298.1"/>
    <property type="molecule type" value="Genomic_DNA"/>
</dbReference>
<dbReference type="OrthoDB" id="2013775at2759"/>
<protein>
    <submittedName>
        <fullName evidence="6">LRRC15 protein</fullName>
    </submittedName>
</protein>
<gene>
    <name evidence="6" type="primary">LRRC15</name>
    <name evidence="6" type="ORF">BLAG_LOCUS3642</name>
</gene>
<feature type="signal peptide" evidence="5">
    <location>
        <begin position="1"/>
        <end position="30"/>
    </location>
</feature>
<dbReference type="Gene3D" id="3.80.10.10">
    <property type="entry name" value="Ribonuclease Inhibitor"/>
    <property type="match status" value="1"/>
</dbReference>
<keyword evidence="4" id="KW-0472">Membrane</keyword>
<keyword evidence="7" id="KW-1185">Reference proteome</keyword>
<keyword evidence="1" id="KW-0433">Leucine-rich repeat</keyword>
<dbReference type="SUPFAM" id="SSF52058">
    <property type="entry name" value="L domain-like"/>
    <property type="match status" value="1"/>
</dbReference>
<name>A0A8J9WGC9_BRALA</name>
<evidence type="ECO:0000313" key="7">
    <source>
        <dbReference type="Proteomes" id="UP000838412"/>
    </source>
</evidence>
<feature type="compositionally biased region" description="Basic and acidic residues" evidence="3">
    <location>
        <begin position="700"/>
        <end position="723"/>
    </location>
</feature>
<dbReference type="SMART" id="SM00369">
    <property type="entry name" value="LRR_TYP"/>
    <property type="match status" value="6"/>
</dbReference>
<feature type="transmembrane region" description="Helical" evidence="4">
    <location>
        <begin position="521"/>
        <end position="547"/>
    </location>
</feature>
<accession>A0A8J9WGC9</accession>
<dbReference type="InterPro" id="IPR001611">
    <property type="entry name" value="Leu-rich_rpt"/>
</dbReference>
<proteinExistence type="predicted"/>
<organism evidence="6 7">
    <name type="scientific">Branchiostoma lanceolatum</name>
    <name type="common">Common lancelet</name>
    <name type="synonym">Amphioxus lanceolatum</name>
    <dbReference type="NCBI Taxonomy" id="7740"/>
    <lineage>
        <taxon>Eukaryota</taxon>
        <taxon>Metazoa</taxon>
        <taxon>Chordata</taxon>
        <taxon>Cephalochordata</taxon>
        <taxon>Leptocardii</taxon>
        <taxon>Amphioxiformes</taxon>
        <taxon>Branchiostomatidae</taxon>
        <taxon>Branchiostoma</taxon>
    </lineage>
</organism>
<evidence type="ECO:0000256" key="4">
    <source>
        <dbReference type="SAM" id="Phobius"/>
    </source>
</evidence>
<evidence type="ECO:0000313" key="6">
    <source>
        <dbReference type="EMBL" id="CAH1239298.1"/>
    </source>
</evidence>
<sequence>MHMVTMGSRAAAAAALWCLLAALPCRVARAGPCFPRCSERSWEACIPESLLAHRAGIQITWAAPCVSSEHACFLCDQQSSVPWTPPENVTCFPRRQTDFAVRGYHFGTLSARQLAFVDTRTTSLALIDNSITALEPNALARLPLVMRLHLDFNRLSAIKASWFRGLSELEVLTLSNNQIKTIDPGSFQDANHFRTLFLENNLIQSLRPDWSAGLVSLWDLYLGGNHLDAIPAAAFRGLRQLVRLDLHGNRLSSLDGRVLGELGGLENVKAGGNRLVTLDGRTLENIPWGLTLDLREVSHRSTYRPTVWSRVPYVSLSVQDVLICFHRDETEGLNHLGWMFQAPVIPYCRADYGCRCSALDRVLTKTTVRLPVVIVIPTDGTSRKLSPNGQSLYGRTSESRAGVRLPLKDELSLTLVGVDATDDTTEASVIVIDHTDNRTTNASTQADNTFLLSPNAEKTAETNFTSSAIKTTHTTTQQTRVTTDTEQKASTPHGVASPFETHRTTTQETIFIHTAPSDAPFPLGVLIVIIVALVAMPTLTFLAVLMLRRKCNVVQDPQNAPNSAGDSTRTETVITVCSTWQAPAQRLGVQQSGVSTTTDQDEYRLYWGISDAGEPTIGVSRVTPSPTTPHGRLRPDSSLPHRYRNVPGDSTASSGPGHGGQPGDGAMVSTHLRTRPWSTSGDVHYENTAEGRGNAGRFRTPVDDGVRARGDRTVNESGDNEDHAASVEVSLPRLTRARQNRAVYRVYRLSHVENTDRVLYGREGNLVNTYRNIPCAGAAASPLYDDPRANVNLAV</sequence>
<feature type="region of interest" description="Disordered" evidence="3">
    <location>
        <begin position="617"/>
        <end position="668"/>
    </location>
</feature>
<evidence type="ECO:0000256" key="5">
    <source>
        <dbReference type="SAM" id="SignalP"/>
    </source>
</evidence>
<keyword evidence="5" id="KW-0732">Signal</keyword>
<evidence type="ECO:0000256" key="2">
    <source>
        <dbReference type="ARBA" id="ARBA00022737"/>
    </source>
</evidence>
<feature type="compositionally biased region" description="Low complexity" evidence="3">
    <location>
        <begin position="472"/>
        <end position="484"/>
    </location>
</feature>
<feature type="region of interest" description="Disordered" evidence="3">
    <location>
        <begin position="472"/>
        <end position="499"/>
    </location>
</feature>
<dbReference type="PANTHER" id="PTHR24366">
    <property type="entry name" value="IG(IMMUNOGLOBULIN) AND LRR(LEUCINE RICH REPEAT) DOMAINS"/>
    <property type="match status" value="1"/>
</dbReference>
<dbReference type="AlphaFoldDB" id="A0A8J9WGC9"/>
<dbReference type="InterPro" id="IPR003591">
    <property type="entry name" value="Leu-rich_rpt_typical-subtyp"/>
</dbReference>
<dbReference type="Pfam" id="PF13855">
    <property type="entry name" value="LRR_8"/>
    <property type="match status" value="2"/>
</dbReference>